<accession>A0A7E5WF57</accession>
<evidence type="ECO:0000256" key="6">
    <source>
        <dbReference type="ARBA" id="ARBA00023180"/>
    </source>
</evidence>
<evidence type="ECO:0000259" key="9">
    <source>
        <dbReference type="Pfam" id="PF04083"/>
    </source>
</evidence>
<feature type="domain" description="Partial AB-hydrolase lipase" evidence="9">
    <location>
        <begin position="36"/>
        <end position="88"/>
    </location>
</feature>
<dbReference type="RefSeq" id="XP_026739037.1">
    <property type="nucleotide sequence ID" value="XM_026883236.1"/>
</dbReference>
<dbReference type="PIRSF" id="PIRSF000862">
    <property type="entry name" value="Steryl_ester_lip"/>
    <property type="match status" value="1"/>
</dbReference>
<evidence type="ECO:0000256" key="1">
    <source>
        <dbReference type="ARBA" id="ARBA00010701"/>
    </source>
</evidence>
<feature type="active site" description="Nucleophile" evidence="8">
    <location>
        <position position="169"/>
    </location>
</feature>
<comment type="similarity">
    <text evidence="1 7">Belongs to the AB hydrolase superfamily. Lipase family.</text>
</comment>
<keyword evidence="6" id="KW-0325">Glycoprotein</keyword>
<protein>
    <recommendedName>
        <fullName evidence="7">Lipase</fullName>
    </recommendedName>
</protein>
<evidence type="ECO:0000256" key="8">
    <source>
        <dbReference type="PIRSR" id="PIRSR000862-1"/>
    </source>
</evidence>
<evidence type="ECO:0000313" key="11">
    <source>
        <dbReference type="RefSeq" id="XP_026739037.1"/>
    </source>
</evidence>
<keyword evidence="3 7" id="KW-0378">Hydrolase</keyword>
<dbReference type="PANTHER" id="PTHR11005">
    <property type="entry name" value="LYSOSOMAL ACID LIPASE-RELATED"/>
    <property type="match status" value="1"/>
</dbReference>
<keyword evidence="4 7" id="KW-0442">Lipid degradation</keyword>
<dbReference type="InterPro" id="IPR025483">
    <property type="entry name" value="Lipase_euk"/>
</dbReference>
<name>A0A7E5WF57_TRINI</name>
<feature type="active site" description="Charge relay system" evidence="8">
    <location>
        <position position="339"/>
    </location>
</feature>
<dbReference type="SUPFAM" id="SSF53474">
    <property type="entry name" value="alpha/beta-Hydrolases"/>
    <property type="match status" value="1"/>
</dbReference>
<dbReference type="AlphaFoldDB" id="A0A7E5WF57"/>
<evidence type="ECO:0000313" key="10">
    <source>
        <dbReference type="Proteomes" id="UP000322000"/>
    </source>
</evidence>
<organism evidence="10 11">
    <name type="scientific">Trichoplusia ni</name>
    <name type="common">Cabbage looper</name>
    <dbReference type="NCBI Taxonomy" id="7111"/>
    <lineage>
        <taxon>Eukaryota</taxon>
        <taxon>Metazoa</taxon>
        <taxon>Ecdysozoa</taxon>
        <taxon>Arthropoda</taxon>
        <taxon>Hexapoda</taxon>
        <taxon>Insecta</taxon>
        <taxon>Pterygota</taxon>
        <taxon>Neoptera</taxon>
        <taxon>Endopterygota</taxon>
        <taxon>Lepidoptera</taxon>
        <taxon>Glossata</taxon>
        <taxon>Ditrysia</taxon>
        <taxon>Noctuoidea</taxon>
        <taxon>Noctuidae</taxon>
        <taxon>Plusiinae</taxon>
        <taxon>Trichoplusia</taxon>
    </lineage>
</organism>
<dbReference type="GO" id="GO:0016042">
    <property type="term" value="P:lipid catabolic process"/>
    <property type="evidence" value="ECO:0007669"/>
    <property type="project" value="UniProtKB-KW"/>
</dbReference>
<dbReference type="Proteomes" id="UP000322000">
    <property type="component" value="Chromosome 16"/>
</dbReference>
<proteinExistence type="inferred from homology"/>
<evidence type="ECO:0000256" key="3">
    <source>
        <dbReference type="ARBA" id="ARBA00022801"/>
    </source>
</evidence>
<evidence type="ECO:0000256" key="5">
    <source>
        <dbReference type="ARBA" id="ARBA00023098"/>
    </source>
</evidence>
<keyword evidence="2" id="KW-0732">Signal</keyword>
<dbReference type="InterPro" id="IPR029058">
    <property type="entry name" value="AB_hydrolase_fold"/>
</dbReference>
<evidence type="ECO:0000256" key="7">
    <source>
        <dbReference type="PIRNR" id="PIRNR000862"/>
    </source>
</evidence>
<dbReference type="OrthoDB" id="9974421at2759"/>
<dbReference type="Gene3D" id="3.40.50.1820">
    <property type="entry name" value="alpha/beta hydrolase"/>
    <property type="match status" value="1"/>
</dbReference>
<evidence type="ECO:0000256" key="4">
    <source>
        <dbReference type="ARBA" id="ARBA00022963"/>
    </source>
</evidence>
<dbReference type="KEGG" id="tnl:113501923"/>
<keyword evidence="10" id="KW-1185">Reference proteome</keyword>
<dbReference type="GeneID" id="113501923"/>
<reference evidence="11" key="1">
    <citation type="submission" date="2025-08" db="UniProtKB">
        <authorList>
            <consortium name="RefSeq"/>
        </authorList>
    </citation>
    <scope>IDENTIFICATION</scope>
</reference>
<evidence type="ECO:0000256" key="2">
    <source>
        <dbReference type="ARBA" id="ARBA00022729"/>
    </source>
</evidence>
<keyword evidence="5" id="KW-0443">Lipid metabolism</keyword>
<dbReference type="InParanoid" id="A0A7E5WF57"/>
<dbReference type="Pfam" id="PF04083">
    <property type="entry name" value="Abhydro_lipase"/>
    <property type="match status" value="1"/>
</dbReference>
<feature type="active site" description="Charge relay system" evidence="8">
    <location>
        <position position="369"/>
    </location>
</feature>
<dbReference type="GO" id="GO:0016788">
    <property type="term" value="F:hydrolase activity, acting on ester bonds"/>
    <property type="evidence" value="ECO:0007669"/>
    <property type="project" value="InterPro"/>
</dbReference>
<gene>
    <name evidence="11" type="primary">LOC113501923</name>
</gene>
<dbReference type="InterPro" id="IPR006693">
    <property type="entry name" value="AB_hydrolase_lipase"/>
</dbReference>
<sequence length="398" mass="44762">MIRPVLITVFCMIYSAFGINIDLFEDTPRRDLTFIELADYDGFTAEQHYVTTEDGYILGLFRIPLNEKCTTSKGTILFMHGLYLSSDDCLVPGPGKAHCYIYSDQCYDVWAANVRGNFYGRNHTTLNPDKDSAFWDFDIDEMATRDLPAIIDYVLMESNETQLTYVGHSQAVTILLILCSKKPEYNANIKVGFGISPTAWLDNSRFIVIQLQGVLSQTFPNSILRKEILKRGGIVQEPAKFICSVSGISYPICSGVYFALLGYNQFQITKDVLPVVLGHAPSGTSVKNFLRWGQIHNNGFREYDHGTIKNLIIYGSRTPPEYDLSKVTMPWLFAGSHNDYVANVTDINLLMTKLPNSSLCVLSDTTFGHLDFLFGKDIPNYITPILLSYLDTGKYVCP</sequence>
<dbReference type="FunFam" id="3.40.50.1820:FF:000057">
    <property type="entry name" value="Lipase"/>
    <property type="match status" value="1"/>
</dbReference>